<reference evidence="4" key="1">
    <citation type="journal article" date="2017" name="Proc. Natl. Acad. Sci. U.S.A.">
        <title>Simulation of Deepwater Horizon oil plume reveals substrate specialization within a complex community of hydrocarbon-degraders.</title>
        <authorList>
            <person name="Hu P."/>
            <person name="Dubinsky E.A."/>
            <person name="Probst A.J."/>
            <person name="Wang J."/>
            <person name="Sieber C.M.K."/>
            <person name="Tom L.M."/>
            <person name="Gardinali P."/>
            <person name="Banfield J.F."/>
            <person name="Atlas R.M."/>
            <person name="Andersen G.L."/>
        </authorList>
    </citation>
    <scope>NUCLEOTIDE SEQUENCE [LARGE SCALE GENOMIC DNA]</scope>
</reference>
<gene>
    <name evidence="3" type="ORF">A9Q84_15820</name>
</gene>
<dbReference type="InterPro" id="IPR001638">
    <property type="entry name" value="Solute-binding_3/MltF_N"/>
</dbReference>
<dbReference type="EMBL" id="MAAO01000008">
    <property type="protein sequence ID" value="OUR95305.1"/>
    <property type="molecule type" value="Genomic_DNA"/>
</dbReference>
<accession>A0A1Y5F4H9</accession>
<evidence type="ECO:0000313" key="4">
    <source>
        <dbReference type="Proteomes" id="UP000196531"/>
    </source>
</evidence>
<comment type="caution">
    <text evidence="3">The sequence shown here is derived from an EMBL/GenBank/DDBJ whole genome shotgun (WGS) entry which is preliminary data.</text>
</comment>
<keyword evidence="1" id="KW-0732">Signal</keyword>
<proteinExistence type="predicted"/>
<evidence type="ECO:0000259" key="2">
    <source>
        <dbReference type="SMART" id="SM00062"/>
    </source>
</evidence>
<dbReference type="PANTHER" id="PTHR35936">
    <property type="entry name" value="MEMBRANE-BOUND LYTIC MUREIN TRANSGLYCOSYLASE F"/>
    <property type="match status" value="1"/>
</dbReference>
<dbReference type="PANTHER" id="PTHR35936:SF25">
    <property type="entry name" value="ABC TRANSPORTER SUBSTRATE-BINDING PROTEIN"/>
    <property type="match status" value="1"/>
</dbReference>
<dbReference type="SUPFAM" id="SSF53850">
    <property type="entry name" value="Periplasmic binding protein-like II"/>
    <property type="match status" value="1"/>
</dbReference>
<dbReference type="Proteomes" id="UP000196531">
    <property type="component" value="Unassembled WGS sequence"/>
</dbReference>
<dbReference type="Pfam" id="PF00497">
    <property type="entry name" value="SBP_bac_3"/>
    <property type="match status" value="1"/>
</dbReference>
<organism evidence="3 4">
    <name type="scientific">Halobacteriovorax marinus</name>
    <dbReference type="NCBI Taxonomy" id="97084"/>
    <lineage>
        <taxon>Bacteria</taxon>
        <taxon>Pseudomonadati</taxon>
        <taxon>Bdellovibrionota</taxon>
        <taxon>Bacteriovoracia</taxon>
        <taxon>Bacteriovoracales</taxon>
        <taxon>Halobacteriovoraceae</taxon>
        <taxon>Halobacteriovorax</taxon>
    </lineage>
</organism>
<evidence type="ECO:0000256" key="1">
    <source>
        <dbReference type="ARBA" id="ARBA00022729"/>
    </source>
</evidence>
<protein>
    <recommendedName>
        <fullName evidence="2">Solute-binding protein family 3/N-terminal domain-containing protein</fullName>
    </recommendedName>
</protein>
<sequence length="254" mass="29110">MVLVLSCNLSYGKVLFVCDPYPPFTYEREGKLHKGVIIELLAEILIGISEYETKSIEWHTALKLLEKGRADITGPLFKTLERSEYLVYTEPLYLERFSICYLSENSESKFSNITNIVELYNEKVGVVKDFYYGEELNDAIRRNYVRAVIVKYASTNLKILLRGRVDAAIFNETVVRNLISSNPDVAGKVECSSVPIDPMQLHFGISKKSVLLDDLDLINARILDLKSKSYLKKLRDKYSLDRLKISRGDQYITD</sequence>
<evidence type="ECO:0000313" key="3">
    <source>
        <dbReference type="EMBL" id="OUR95305.1"/>
    </source>
</evidence>
<dbReference type="SMART" id="SM00062">
    <property type="entry name" value="PBPb"/>
    <property type="match status" value="1"/>
</dbReference>
<dbReference type="Gene3D" id="3.40.190.10">
    <property type="entry name" value="Periplasmic binding protein-like II"/>
    <property type="match status" value="2"/>
</dbReference>
<feature type="domain" description="Solute-binding protein family 3/N-terminal" evidence="2">
    <location>
        <begin position="14"/>
        <end position="242"/>
    </location>
</feature>
<name>A0A1Y5F4H9_9BACT</name>
<dbReference type="AlphaFoldDB" id="A0A1Y5F4H9"/>